<evidence type="ECO:0000256" key="1">
    <source>
        <dbReference type="ARBA" id="ARBA00022801"/>
    </source>
</evidence>
<dbReference type="InterPro" id="IPR029058">
    <property type="entry name" value="AB_hydrolase_fold"/>
</dbReference>
<dbReference type="InterPro" id="IPR000639">
    <property type="entry name" value="Epox_hydrolase-like"/>
</dbReference>
<dbReference type="GO" id="GO:0004301">
    <property type="term" value="F:epoxide hydrolase activity"/>
    <property type="evidence" value="ECO:0007669"/>
    <property type="project" value="TreeGrafter"/>
</dbReference>
<gene>
    <name evidence="3" type="ORF">METZ01_LOCUS50965</name>
</gene>
<dbReference type="InterPro" id="IPR000073">
    <property type="entry name" value="AB_hydrolase_1"/>
</dbReference>
<reference evidence="3" key="1">
    <citation type="submission" date="2018-05" db="EMBL/GenBank/DDBJ databases">
        <authorList>
            <person name="Lanie J.A."/>
            <person name="Ng W.-L."/>
            <person name="Kazmierczak K.M."/>
            <person name="Andrzejewski T.M."/>
            <person name="Davidsen T.M."/>
            <person name="Wayne K.J."/>
            <person name="Tettelin H."/>
            <person name="Glass J.I."/>
            <person name="Rusch D."/>
            <person name="Podicherti R."/>
            <person name="Tsui H.-C.T."/>
            <person name="Winkler M.E."/>
        </authorList>
    </citation>
    <scope>NUCLEOTIDE SEQUENCE</scope>
</reference>
<dbReference type="EMBL" id="UINC01002573">
    <property type="protein sequence ID" value="SUZ98111.1"/>
    <property type="molecule type" value="Genomic_DNA"/>
</dbReference>
<dbReference type="PRINTS" id="PR00111">
    <property type="entry name" value="ABHYDROLASE"/>
</dbReference>
<organism evidence="3">
    <name type="scientific">marine metagenome</name>
    <dbReference type="NCBI Taxonomy" id="408172"/>
    <lineage>
        <taxon>unclassified sequences</taxon>
        <taxon>metagenomes</taxon>
        <taxon>ecological metagenomes</taxon>
    </lineage>
</organism>
<dbReference type="Pfam" id="PF00561">
    <property type="entry name" value="Abhydrolase_1"/>
    <property type="match status" value="1"/>
</dbReference>
<evidence type="ECO:0000259" key="2">
    <source>
        <dbReference type="Pfam" id="PF00561"/>
    </source>
</evidence>
<protein>
    <recommendedName>
        <fullName evidence="2">AB hydrolase-1 domain-containing protein</fullName>
    </recommendedName>
</protein>
<dbReference type="InterPro" id="IPR051340">
    <property type="entry name" value="Haloalkane_dehalogenase"/>
</dbReference>
<sequence>VVILLMFGRHHIDLIRPRTHTYKDKGAIVGNSPTSRLSTKLFTWRFAMARVLRTPEERFQNLPAYEFEPHYVEDLIGYESLRCHYIDLGPKDAEQTYLCLHGQPTWLYLYRHMIPTFLESGARVVAPDFFGFGRSDKPADQGVYTFNFHRNMLLAFLTHLDLTQLTLVCQDWGGILGLTLPMEAPHRFSRLLVMNTALGTGDVPLGDGFLAWRQWCRDNPDLSAGKLLSRACPHLEVDEVAAYDAPFPNSEYKAGARAFPELVPEQPDDEGAAISRQARAWLKDEWMGQTFMAIGMRDPVLTPRTMHYLRKNIRNCPEPFEVAEGGHFLQEWGTDVATQAIATWSDES</sequence>
<keyword evidence="1" id="KW-0378">Hydrolase</keyword>
<name>A0A381S470_9ZZZZ</name>
<dbReference type="Gene3D" id="3.40.50.1820">
    <property type="entry name" value="alpha/beta hydrolase"/>
    <property type="match status" value="1"/>
</dbReference>
<dbReference type="SUPFAM" id="SSF53474">
    <property type="entry name" value="alpha/beta-Hydrolases"/>
    <property type="match status" value="1"/>
</dbReference>
<accession>A0A381S470</accession>
<feature type="domain" description="AB hydrolase-1" evidence="2">
    <location>
        <begin position="98"/>
        <end position="333"/>
    </location>
</feature>
<proteinExistence type="predicted"/>
<dbReference type="NCBIfam" id="NF002043">
    <property type="entry name" value="PRK00870.1"/>
    <property type="match status" value="1"/>
</dbReference>
<evidence type="ECO:0000313" key="3">
    <source>
        <dbReference type="EMBL" id="SUZ98111.1"/>
    </source>
</evidence>
<feature type="non-terminal residue" evidence="3">
    <location>
        <position position="1"/>
    </location>
</feature>
<dbReference type="PANTHER" id="PTHR42977">
    <property type="entry name" value="HYDROLASE-RELATED"/>
    <property type="match status" value="1"/>
</dbReference>
<dbReference type="PANTHER" id="PTHR42977:SF3">
    <property type="entry name" value="AB HYDROLASE-1 DOMAIN-CONTAINING PROTEIN"/>
    <property type="match status" value="1"/>
</dbReference>
<dbReference type="PRINTS" id="PR00412">
    <property type="entry name" value="EPOXHYDRLASE"/>
</dbReference>
<dbReference type="AlphaFoldDB" id="A0A381S470"/>